<name>A0A2A7MRP1_MYCAG</name>
<reference evidence="2 3" key="1">
    <citation type="submission" date="2017-10" db="EMBL/GenBank/DDBJ databases">
        <title>The new phylogeny of genus Mycobacterium.</title>
        <authorList>
            <person name="Tortoli E."/>
            <person name="Trovato A."/>
            <person name="Cirillo D.M."/>
        </authorList>
    </citation>
    <scope>NUCLEOTIDE SEQUENCE [LARGE SCALE GENOMIC DNA]</scope>
    <source>
        <strain evidence="2 3">CCUG37673</strain>
    </source>
</reference>
<comment type="caution">
    <text evidence="2">The sequence shown here is derived from an EMBL/GenBank/DDBJ whole genome shotgun (WGS) entry which is preliminary data.</text>
</comment>
<organism evidence="2 3">
    <name type="scientific">Mycolicibacterium agri</name>
    <name type="common">Mycobacterium agri</name>
    <dbReference type="NCBI Taxonomy" id="36811"/>
    <lineage>
        <taxon>Bacteria</taxon>
        <taxon>Bacillati</taxon>
        <taxon>Actinomycetota</taxon>
        <taxon>Actinomycetes</taxon>
        <taxon>Mycobacteriales</taxon>
        <taxon>Mycobacteriaceae</taxon>
        <taxon>Mycolicibacterium</taxon>
    </lineage>
</organism>
<dbReference type="RefSeq" id="WP_097942992.1">
    <property type="nucleotide sequence ID" value="NZ_BLKS01000001.1"/>
</dbReference>
<evidence type="ECO:0000313" key="2">
    <source>
        <dbReference type="EMBL" id="PEG34344.1"/>
    </source>
</evidence>
<evidence type="ECO:0000313" key="1">
    <source>
        <dbReference type="EMBL" id="GFG49440.1"/>
    </source>
</evidence>
<keyword evidence="3" id="KW-1185">Reference proteome</keyword>
<accession>A0A2A7MRP1</accession>
<dbReference type="OrthoDB" id="4641341at2"/>
<evidence type="ECO:0000313" key="4">
    <source>
        <dbReference type="Proteomes" id="UP000465302"/>
    </source>
</evidence>
<dbReference type="EMBL" id="BLKS01000001">
    <property type="protein sequence ID" value="GFG49440.1"/>
    <property type="molecule type" value="Genomic_DNA"/>
</dbReference>
<gene>
    <name evidence="2" type="ORF">CQY20_26120</name>
    <name evidence="1" type="ORF">MAGR_08810</name>
</gene>
<dbReference type="Proteomes" id="UP000220914">
    <property type="component" value="Unassembled WGS sequence"/>
</dbReference>
<dbReference type="Proteomes" id="UP000465302">
    <property type="component" value="Unassembled WGS sequence"/>
</dbReference>
<reference evidence="1" key="3">
    <citation type="submission" date="2020-02" db="EMBL/GenBank/DDBJ databases">
        <authorList>
            <person name="Matsumoto Y."/>
            <person name="Motooka D."/>
            <person name="Nakamura S."/>
        </authorList>
    </citation>
    <scope>NUCLEOTIDE SEQUENCE</scope>
    <source>
        <strain evidence="1">JCM 6377</strain>
    </source>
</reference>
<reference evidence="1 4" key="2">
    <citation type="journal article" date="2019" name="Emerg. Microbes Infect.">
        <title>Comprehensive subspecies identification of 175 nontuberculous mycobacteria species based on 7547 genomic profiles.</title>
        <authorList>
            <person name="Matsumoto Y."/>
            <person name="Kinjo T."/>
            <person name="Motooka D."/>
            <person name="Nabeya D."/>
            <person name="Jung N."/>
            <person name="Uechi K."/>
            <person name="Horii T."/>
            <person name="Iida T."/>
            <person name="Fujita J."/>
            <person name="Nakamura S."/>
        </authorList>
    </citation>
    <scope>NUCLEOTIDE SEQUENCE [LARGE SCALE GENOMIC DNA]</scope>
    <source>
        <strain evidence="1 4">JCM 6377</strain>
    </source>
</reference>
<protein>
    <submittedName>
        <fullName evidence="2">Uncharacterized protein</fullName>
    </submittedName>
</protein>
<proteinExistence type="predicted"/>
<sequence>MMAATWRDYAHLLTPEQVADLAAWDDGVRLELLFGDGYYYAFLSQFPDPEDEHRRRMITMARDVYGARGLGGMN</sequence>
<dbReference type="AlphaFoldDB" id="A0A2A7MRP1"/>
<evidence type="ECO:0000313" key="3">
    <source>
        <dbReference type="Proteomes" id="UP000220914"/>
    </source>
</evidence>
<dbReference type="EMBL" id="PDCP01000068">
    <property type="protein sequence ID" value="PEG34344.1"/>
    <property type="molecule type" value="Genomic_DNA"/>
</dbReference>